<accession>A0A402BE75</accession>
<dbReference type="AlphaFoldDB" id="A0A402BE75"/>
<reference evidence="2" key="1">
    <citation type="submission" date="2018-12" db="EMBL/GenBank/DDBJ databases">
        <title>Tengunoibacter tsumagoiensis gen. nov., sp. nov., Dictyobacter kobayashii sp. nov., D. alpinus sp. nov., and D. joshuensis sp. nov. and description of Dictyobacteraceae fam. nov. within the order Ktedonobacterales isolated from Tengu-no-mugimeshi.</title>
        <authorList>
            <person name="Wang C.M."/>
            <person name="Zheng Y."/>
            <person name="Sakai Y."/>
            <person name="Toyoda A."/>
            <person name="Minakuchi Y."/>
            <person name="Abe K."/>
            <person name="Yokota A."/>
            <person name="Yabe S."/>
        </authorList>
    </citation>
    <scope>NUCLEOTIDE SEQUENCE [LARGE SCALE GENOMIC DNA]</scope>
    <source>
        <strain evidence="2">Uno16</strain>
    </source>
</reference>
<keyword evidence="2" id="KW-1185">Reference proteome</keyword>
<organism evidence="1 2">
    <name type="scientific">Dictyobacter alpinus</name>
    <dbReference type="NCBI Taxonomy" id="2014873"/>
    <lineage>
        <taxon>Bacteria</taxon>
        <taxon>Bacillati</taxon>
        <taxon>Chloroflexota</taxon>
        <taxon>Ktedonobacteria</taxon>
        <taxon>Ktedonobacterales</taxon>
        <taxon>Dictyobacteraceae</taxon>
        <taxon>Dictyobacter</taxon>
    </lineage>
</organism>
<dbReference type="Proteomes" id="UP000287171">
    <property type="component" value="Unassembled WGS sequence"/>
</dbReference>
<proteinExistence type="predicted"/>
<protein>
    <recommendedName>
        <fullName evidence="3">Transposase IS701-like DDE domain-containing protein</fullName>
    </recommendedName>
</protein>
<comment type="caution">
    <text evidence="1">The sequence shown here is derived from an EMBL/GenBank/DDBJ whole genome shotgun (WGS) entry which is preliminary data.</text>
</comment>
<dbReference type="RefSeq" id="WP_246039242.1">
    <property type="nucleotide sequence ID" value="NZ_BIFT01000002.1"/>
</dbReference>
<evidence type="ECO:0000313" key="1">
    <source>
        <dbReference type="EMBL" id="GCE29600.1"/>
    </source>
</evidence>
<evidence type="ECO:0000313" key="2">
    <source>
        <dbReference type="Proteomes" id="UP000287171"/>
    </source>
</evidence>
<name>A0A402BE75_9CHLR</name>
<gene>
    <name evidence="1" type="ORF">KDA_50840</name>
</gene>
<evidence type="ECO:0008006" key="3">
    <source>
        <dbReference type="Google" id="ProtNLM"/>
    </source>
</evidence>
<sequence>MKHSHHTTRHGEETTVFDLVRWSQELARLHARIAPRFARPQPRRRVLAYLQGLLSDIPRKNGWLAID</sequence>
<dbReference type="EMBL" id="BIFT01000002">
    <property type="protein sequence ID" value="GCE29600.1"/>
    <property type="molecule type" value="Genomic_DNA"/>
</dbReference>